<name>D2VWD4_NAEGR</name>
<evidence type="ECO:0000313" key="4">
    <source>
        <dbReference type="EMBL" id="EFC38815.1"/>
    </source>
</evidence>
<evidence type="ECO:0000256" key="2">
    <source>
        <dbReference type="SAM" id="Phobius"/>
    </source>
</evidence>
<gene>
    <name evidence="4" type="ORF">NAEGRDRAFT_52786</name>
</gene>
<keyword evidence="2" id="KW-0472">Membrane</keyword>
<dbReference type="EMBL" id="GG738904">
    <property type="protein sequence ID" value="EFC38815.1"/>
    <property type="molecule type" value="Genomic_DNA"/>
</dbReference>
<reference evidence="4 5" key="1">
    <citation type="journal article" date="2010" name="Cell">
        <title>The genome of Naegleria gruberi illuminates early eukaryotic versatility.</title>
        <authorList>
            <person name="Fritz-Laylin L.K."/>
            <person name="Prochnik S.E."/>
            <person name="Ginger M.L."/>
            <person name="Dacks J.B."/>
            <person name="Carpenter M.L."/>
            <person name="Field M.C."/>
            <person name="Kuo A."/>
            <person name="Paredez A."/>
            <person name="Chapman J."/>
            <person name="Pham J."/>
            <person name="Shu S."/>
            <person name="Neupane R."/>
            <person name="Cipriano M."/>
            <person name="Mancuso J."/>
            <person name="Tu H."/>
            <person name="Salamov A."/>
            <person name="Lindquist E."/>
            <person name="Shapiro H."/>
            <person name="Lucas S."/>
            <person name="Grigoriev I.V."/>
            <person name="Cande W.Z."/>
            <person name="Fulton C."/>
            <person name="Rokhsar D.S."/>
            <person name="Dawson S.C."/>
        </authorList>
    </citation>
    <scope>NUCLEOTIDE SEQUENCE [LARGE SCALE GENOMIC DNA]</scope>
    <source>
        <strain evidence="4 5">NEG-M</strain>
    </source>
</reference>
<feature type="region of interest" description="Disordered" evidence="1">
    <location>
        <begin position="496"/>
        <end position="524"/>
    </location>
</feature>
<feature type="compositionally biased region" description="Polar residues" evidence="1">
    <location>
        <begin position="501"/>
        <end position="521"/>
    </location>
</feature>
<evidence type="ECO:0000313" key="5">
    <source>
        <dbReference type="Proteomes" id="UP000006671"/>
    </source>
</evidence>
<keyword evidence="2" id="KW-1133">Transmembrane helix</keyword>
<protein>
    <submittedName>
        <fullName evidence="4">Predicted protein</fullName>
    </submittedName>
</protein>
<dbReference type="InterPro" id="IPR044926">
    <property type="entry name" value="RGS_subdomain_2"/>
</dbReference>
<dbReference type="InterPro" id="IPR016137">
    <property type="entry name" value="RGS"/>
</dbReference>
<feature type="transmembrane region" description="Helical" evidence="2">
    <location>
        <begin position="338"/>
        <end position="362"/>
    </location>
</feature>
<dbReference type="InParanoid" id="D2VWD4"/>
<sequence>MHVIDKQSQLRDISQPFTVVSIRKYYTSFVNHLAPIMTSGVEFLSDSRPLQEYFNVYCVYTSVFSSGNLAPNDNSILSNLNSSICSSINHLDDSNMPIDAAHNSYLVLNQEPSIIFSPNSLLPLWSIILKNAMVDQTMRYKVWNYSISETFTMYALYDKATSMEYVLDSDLVSNREGIVKELEEEIWNDCKLFERVYEIQMREGLGLGFSSISISENRICNETLQNSTFMEEYHQAILRIDLYLNLMLNYSNLVNTTGSLTQMLPSSTFYFMDNLIATFNPTFLVEAIRNVLQNGGFNTYLSYSKPSSNYDMEYFSMLQKSDLKPVSQLMIHPNCFCYYNLIDLFIMILMMGSVIPIIVGSVEDGTPYFIVRKVFTVVFFVMFYAIIGGTVTIAHWINKFRRLKSKYRNAQVTTLESFLEDQQFREMFRTYSKNEFSLENIIMYEELEKLKKNNKVTPQELKSLQEKFLLSSSVHEVNYPSAVKKNFQELLDSYKDEDVSSNDSDSTTQTKSSNSLKQSTGLPKKGTVMLEKMLELVMPELLKNMFDTFSRLKTTPEFGHWFEMKQIQTTELGEEQHQEQPKDEKV</sequence>
<dbReference type="SUPFAM" id="SSF48097">
    <property type="entry name" value="Regulator of G-protein signaling, RGS"/>
    <property type="match status" value="1"/>
</dbReference>
<dbReference type="AlphaFoldDB" id="D2VWD4"/>
<feature type="domain" description="RGS" evidence="3">
    <location>
        <begin position="414"/>
        <end position="494"/>
    </location>
</feature>
<dbReference type="InterPro" id="IPR036305">
    <property type="entry name" value="RGS_sf"/>
</dbReference>
<dbReference type="Pfam" id="PF00615">
    <property type="entry name" value="RGS"/>
    <property type="match status" value="1"/>
</dbReference>
<dbReference type="VEuPathDB" id="AmoebaDB:NAEGRDRAFT_52786"/>
<dbReference type="Proteomes" id="UP000006671">
    <property type="component" value="Unassembled WGS sequence"/>
</dbReference>
<keyword evidence="2" id="KW-0812">Transmembrane</keyword>
<keyword evidence="5" id="KW-1185">Reference proteome</keyword>
<dbReference type="RefSeq" id="XP_002671559.1">
    <property type="nucleotide sequence ID" value="XM_002671513.1"/>
</dbReference>
<dbReference type="PROSITE" id="PS50132">
    <property type="entry name" value="RGS"/>
    <property type="match status" value="1"/>
</dbReference>
<organism evidence="5">
    <name type="scientific">Naegleria gruberi</name>
    <name type="common">Amoeba</name>
    <dbReference type="NCBI Taxonomy" id="5762"/>
    <lineage>
        <taxon>Eukaryota</taxon>
        <taxon>Discoba</taxon>
        <taxon>Heterolobosea</taxon>
        <taxon>Tetramitia</taxon>
        <taxon>Eutetramitia</taxon>
        <taxon>Vahlkampfiidae</taxon>
        <taxon>Naegleria</taxon>
    </lineage>
</organism>
<accession>D2VWD4</accession>
<dbReference type="Gene3D" id="1.10.167.10">
    <property type="entry name" value="Regulator of G-protein Signalling 4, domain 2"/>
    <property type="match status" value="1"/>
</dbReference>
<feature type="transmembrane region" description="Helical" evidence="2">
    <location>
        <begin position="374"/>
        <end position="397"/>
    </location>
</feature>
<proteinExistence type="predicted"/>
<dbReference type="KEGG" id="ngr:NAEGRDRAFT_52786"/>
<evidence type="ECO:0000256" key="1">
    <source>
        <dbReference type="SAM" id="MobiDB-lite"/>
    </source>
</evidence>
<dbReference type="GeneID" id="8858809"/>
<evidence type="ECO:0000259" key="3">
    <source>
        <dbReference type="PROSITE" id="PS50132"/>
    </source>
</evidence>